<gene>
    <name evidence="4" type="ORF">HU727_012765</name>
    <name evidence="3" type="ORF">HU727_10555</name>
</gene>
<keyword evidence="5" id="KW-1185">Reference proteome</keyword>
<reference evidence="3 5" key="1">
    <citation type="journal article" date="2020" name="Microorganisms">
        <title>Reliable Identification of Environmental Pseudomonas Isolates Using the rpoD Gene.</title>
        <authorList>
            <consortium name="The Broad Institute Genome Sequencing Platform"/>
            <person name="Girard L."/>
            <person name="Lood C."/>
            <person name="Rokni-Zadeh H."/>
            <person name="van Noort V."/>
            <person name="Lavigne R."/>
            <person name="De Mot R."/>
        </authorList>
    </citation>
    <scope>NUCLEOTIDE SEQUENCE</scope>
    <source>
        <strain evidence="3 5">SWRI153</strain>
    </source>
</reference>
<evidence type="ECO:0000256" key="1">
    <source>
        <dbReference type="SAM" id="MobiDB-lite"/>
    </source>
</evidence>
<evidence type="ECO:0000313" key="5">
    <source>
        <dbReference type="Proteomes" id="UP000648816"/>
    </source>
</evidence>
<reference evidence="3" key="2">
    <citation type="submission" date="2020-07" db="EMBL/GenBank/DDBJ databases">
        <authorList>
            <person name="Lood C."/>
            <person name="Girard L."/>
        </authorList>
    </citation>
    <scope>NUCLEOTIDE SEQUENCE</scope>
    <source>
        <strain evidence="3">SWRI153</strain>
    </source>
</reference>
<feature type="region of interest" description="Disordered" evidence="1">
    <location>
        <begin position="1586"/>
        <end position="1605"/>
    </location>
</feature>
<reference evidence="4" key="3">
    <citation type="submission" date="2021-06" db="EMBL/GenBank/DDBJ databases">
        <title>Updating the genus Pseudomonas: Description of 43 new species and partition of the Pseudomonas putida group.</title>
        <authorList>
            <person name="Girard L."/>
            <person name="Lood C."/>
            <person name="Vandamme P."/>
            <person name="Rokni-Zadeh H."/>
            <person name="Van Noort V."/>
            <person name="Hofte M."/>
            <person name="Lavigne R."/>
            <person name="De Mot R."/>
        </authorList>
    </citation>
    <scope>NUCLEOTIDE SEQUENCE</scope>
    <source>
        <strain evidence="4">SWRI153</strain>
    </source>
</reference>
<dbReference type="EMBL" id="JABWQP020000004">
    <property type="protein sequence ID" value="MBV4486465.1"/>
    <property type="molecule type" value="Genomic_DNA"/>
</dbReference>
<proteinExistence type="predicted"/>
<comment type="caution">
    <text evidence="3">The sequence shown here is derived from an EMBL/GenBank/DDBJ whole genome shotgun (WGS) entry which is preliminary data.</text>
</comment>
<evidence type="ECO:0000313" key="3">
    <source>
        <dbReference type="EMBL" id="MBC3342081.1"/>
    </source>
</evidence>
<accession>A0A923JFJ1</accession>
<evidence type="ECO:0000259" key="2">
    <source>
        <dbReference type="Pfam" id="PF14220"/>
    </source>
</evidence>
<dbReference type="RefSeq" id="WP_186531626.1">
    <property type="nucleotide sequence ID" value="NZ_JABWQP020000004.1"/>
</dbReference>
<name>A0A923JFJ1_9PSED</name>
<dbReference type="Proteomes" id="UP000648816">
    <property type="component" value="Unassembled WGS sequence"/>
</dbReference>
<sequence length="1605" mass="178574">MNDQSGRPARAVTSTPKIRLPPLSQAFLSEEDAAFWVHTRIPKKLASEHGSLILLRPDGKYVATSPVPAKSNTFDFSALIERDASGNPEPPGGYRFVATLHSHIAAHAAAREHPELDERDVRLLINFFSRIDFKDVVDRRADLRSAYLSGPDGTLLKYSPSGSQEELDYYRWHEAGAQPGPEPWTRDALSFINRLAIVGELKVIVSNADWGFSVGMVPPDWRPGHRFSTSRVTELPLMTRVCANAERAVLAALKSRGALTAGLVLKKLTGNQYVATHARATGLAAWDAERVFPVDANGRLQLPAGYLLEGFYFASRPDPTQFPSAQPWLYENFFTPQEIALAIEAFGRSKHLAKVGQGLSLYMQAQDQSMLKYSFSGDPVEAALSVVHPDGTIGDNGVQSRLLAGTLRPREFVSMLVLAGGLEVLRGSALWARLGPVDLQWQPFAHFTWPVLSREFLSADDAARYAHDEVGIRRDREYVGYIFQRSDNRFVASEPMPGDIETLRQGQLYPADNHGRAVYPDEHILQARYVSHVALSQLDRVHIDYLRLTPWEALLSLQMFSIDETRQALFDGIVLYGSGARDSLIRFTPSTSPAAQDLEKRLGTRRDPGTLVPELESGDRRPEAFVRAQAAAGELVSLMDNPVWGYRGPVLQNFSLPAPPVPILPPISSTMPPLPLPSPWLPKPSLAPLPAIAIPIPFESMTLPWKRPGSVTYGAVFASADEAAQSQHTRELRLQDANRAWFGFILKHRTRDEFIATELIPVNAQRDNLFRLESVFASRHSEPWYQFPEGFVLYGSFYSHQWMKRTANDAFAWLAQFFMTPDDLTVAMYYSPRRSVILSGLPVALYIATRDGALLKFVPARSNKLFRDATSAKTLATFKADLASAKSSPSDYVHAVAGSGELSVMCTSLCWDRPGRVTMTWRPYANAQRRWLGPVFHSADDAAVHAGTLLPSIQDRTFGGLILSKGDGLFVATAPIEVSSEDFDITEIIPDEMRDAGLFPVGCSIKARYRSRIVRELSVVFSAVQKQSYLNMLSVDTVYSAFTRVPQTNWDEYLFAPDGSLIRYHPGVYDRLKSDLMAVLTDYKTVPAALDARVIKQRLRSGDLKPGQWIDSLAKSGDLHVVTGSDLWGMPRQVSRWVPFSADLQPVGDYTQATRAPVCSPIFVQADGAARYVHEANVSRATQTFGFILHSNEGLFLATVPVTTQRSGLAVDRVFEQGKLLSGYSLDAIYLRAALPPAGALPGDLRNSFISPSDVQLACRWANTPQGYKPIYVSCADGALLRLQLHPFEPGDFYDRFGQVELRRNTFVSMEQGVEDERDIAKGTFSSVDYVHRMARAGQLDVIETSDYWSRHGRVQEDWQPRQADVSAEQRWRDHPVPALGPVFNHPDDAARYAHQRVTGAAAIDTGYEGAILAPPAARRFVPLEPIGYLATEASPLVRLLRKPTDPSANWRTPGARYPEGYSLVATHQFHLSGNTALGQDVDKVHANFASPSMVLERTHQPRDKGVSIRDYYYSTMHDVLIKYAPVYSPAERELLMTQDVAFEGGRWISRLSPGEFLTRLVELGDFRVLIAGFYWHQTGRMGSAWRTRRQQAPAPGTVRRRDEL</sequence>
<feature type="domain" description="DUF4329" evidence="2">
    <location>
        <begin position="47"/>
        <end position="163"/>
    </location>
</feature>
<organism evidence="3">
    <name type="scientific">Pseudomonas khorasanensis</name>
    <dbReference type="NCBI Taxonomy" id="2745508"/>
    <lineage>
        <taxon>Bacteria</taxon>
        <taxon>Pseudomonadati</taxon>
        <taxon>Pseudomonadota</taxon>
        <taxon>Gammaproteobacteria</taxon>
        <taxon>Pseudomonadales</taxon>
        <taxon>Pseudomonadaceae</taxon>
        <taxon>Pseudomonas</taxon>
    </lineage>
</organism>
<dbReference type="InterPro" id="IPR025479">
    <property type="entry name" value="DUF4329"/>
</dbReference>
<evidence type="ECO:0000313" key="4">
    <source>
        <dbReference type="EMBL" id="MBV4486465.1"/>
    </source>
</evidence>
<dbReference type="EMBL" id="JABWQP010000004">
    <property type="protein sequence ID" value="MBC3342081.1"/>
    <property type="molecule type" value="Genomic_DNA"/>
</dbReference>
<dbReference type="Pfam" id="PF14220">
    <property type="entry name" value="DUF4329"/>
    <property type="match status" value="1"/>
</dbReference>
<protein>
    <submittedName>
        <fullName evidence="3">DUF4329 domain-containing protein</fullName>
    </submittedName>
</protein>